<gene>
    <name evidence="2" type="primary">dlg1</name>
    <name evidence="2" type="ORF">T4E_12071</name>
</gene>
<dbReference type="AlphaFoldDB" id="A0A0V0Y366"/>
<name>A0A0V0Y366_TRIPS</name>
<dbReference type="PROSITE" id="PS50052">
    <property type="entry name" value="GUANYLATE_KINASE_2"/>
    <property type="match status" value="1"/>
</dbReference>
<feature type="domain" description="Guanylate kinase-like" evidence="1">
    <location>
        <begin position="24"/>
        <end position="112"/>
    </location>
</feature>
<dbReference type="InterPro" id="IPR050716">
    <property type="entry name" value="MAGUK"/>
</dbReference>
<dbReference type="Gene3D" id="3.40.50.300">
    <property type="entry name" value="P-loop containing nucleotide triphosphate hydrolases"/>
    <property type="match status" value="1"/>
</dbReference>
<dbReference type="InterPro" id="IPR008144">
    <property type="entry name" value="Guanylate_kin-like_dom"/>
</dbReference>
<evidence type="ECO:0000313" key="3">
    <source>
        <dbReference type="Proteomes" id="UP000054815"/>
    </source>
</evidence>
<organism evidence="2 3">
    <name type="scientific">Trichinella pseudospiralis</name>
    <name type="common">Parasitic roundworm</name>
    <dbReference type="NCBI Taxonomy" id="6337"/>
    <lineage>
        <taxon>Eukaryota</taxon>
        <taxon>Metazoa</taxon>
        <taxon>Ecdysozoa</taxon>
        <taxon>Nematoda</taxon>
        <taxon>Enoplea</taxon>
        <taxon>Dorylaimia</taxon>
        <taxon>Trichinellida</taxon>
        <taxon>Trichinellidae</taxon>
        <taxon>Trichinella</taxon>
    </lineage>
</organism>
<dbReference type="EMBL" id="JYDU01000070">
    <property type="protein sequence ID" value="KRX94533.1"/>
    <property type="molecule type" value="Genomic_DNA"/>
</dbReference>
<dbReference type="Proteomes" id="UP000054815">
    <property type="component" value="Unassembled WGS sequence"/>
</dbReference>
<protein>
    <submittedName>
        <fullName evidence="2">Disks large 1 tumor suppressor protein</fullName>
    </submittedName>
</protein>
<dbReference type="InterPro" id="IPR008145">
    <property type="entry name" value="GK/Ca_channel_bsu"/>
</dbReference>
<comment type="caution">
    <text evidence="2">The sequence shown here is derived from an EMBL/GenBank/DDBJ whole genome shotgun (WGS) entry which is preliminary data.</text>
</comment>
<sequence>MEIYMELASARCEMSLNRCVTKNSQNKHCILDVSGNAIKRLQLAGLYPIVIFIKPYGPGQLMEWNRRITEDDAVRVYQRCLQIEQEFGESFTAVVQGDVPEEIYERVKEVIRDQSGPVVWVPSQEGL</sequence>
<dbReference type="STRING" id="6337.A0A0V0Y366"/>
<accession>A0A0V0Y366</accession>
<evidence type="ECO:0000313" key="2">
    <source>
        <dbReference type="EMBL" id="KRX94533.1"/>
    </source>
</evidence>
<dbReference type="Pfam" id="PF00625">
    <property type="entry name" value="Guanylate_kin"/>
    <property type="match status" value="1"/>
</dbReference>
<reference evidence="2 3" key="1">
    <citation type="submission" date="2015-01" db="EMBL/GenBank/DDBJ databases">
        <title>Evolution of Trichinella species and genotypes.</title>
        <authorList>
            <person name="Korhonen P.K."/>
            <person name="Edoardo P."/>
            <person name="Giuseppe L.R."/>
            <person name="Gasser R.B."/>
        </authorList>
    </citation>
    <scope>NUCLEOTIDE SEQUENCE [LARGE SCALE GENOMIC DNA]</scope>
    <source>
        <strain evidence="2">ISS141</strain>
    </source>
</reference>
<proteinExistence type="predicted"/>
<dbReference type="InterPro" id="IPR027417">
    <property type="entry name" value="P-loop_NTPase"/>
</dbReference>
<evidence type="ECO:0000259" key="1">
    <source>
        <dbReference type="PROSITE" id="PS50052"/>
    </source>
</evidence>
<dbReference type="SUPFAM" id="SSF52540">
    <property type="entry name" value="P-loop containing nucleoside triphosphate hydrolases"/>
    <property type="match status" value="1"/>
</dbReference>
<dbReference type="PANTHER" id="PTHR23122">
    <property type="entry name" value="MEMBRANE-ASSOCIATED GUANYLATE KINASE MAGUK"/>
    <property type="match status" value="1"/>
</dbReference>